<sequence>MVAFFMLVVSVILLVVAGYNFVSYCKNRKNGSLPKVKRGKR</sequence>
<organism evidence="1 2">
    <name type="scientific">Klebsiella oxytoca</name>
    <dbReference type="NCBI Taxonomy" id="571"/>
    <lineage>
        <taxon>Bacteria</taxon>
        <taxon>Pseudomonadati</taxon>
        <taxon>Pseudomonadota</taxon>
        <taxon>Gammaproteobacteria</taxon>
        <taxon>Enterobacterales</taxon>
        <taxon>Enterobacteriaceae</taxon>
        <taxon>Klebsiella/Raoultella group</taxon>
        <taxon>Klebsiella</taxon>
    </lineage>
</organism>
<dbReference type="NCBIfam" id="NF033853">
    <property type="entry name" value="KPN_two_small"/>
    <property type="match status" value="1"/>
</dbReference>
<proteinExistence type="predicted"/>
<reference evidence="1 2" key="1">
    <citation type="submission" date="2018-05" db="EMBL/GenBank/DDBJ databases">
        <title>Freshwater and sediment microbial communities from various areas in North America, analyzing microbe dynamics in response to fracking.</title>
        <authorList>
            <person name="Lamendella R."/>
        </authorList>
    </citation>
    <scope>NUCLEOTIDE SEQUENCE [LARGE SCALE GENOMIC DNA]</scope>
    <source>
        <strain evidence="1 2">67</strain>
    </source>
</reference>
<dbReference type="InterPro" id="IPR049833">
    <property type="entry name" value="KPN01023-like"/>
</dbReference>
<dbReference type="AlphaFoldDB" id="A0A318FID6"/>
<protein>
    <submittedName>
        <fullName evidence="1">Uncharacterized protein</fullName>
    </submittedName>
</protein>
<comment type="caution">
    <text evidence="1">The sequence shown here is derived from an EMBL/GenBank/DDBJ whole genome shotgun (WGS) entry which is preliminary data.</text>
</comment>
<dbReference type="EMBL" id="QJJG01000012">
    <property type="protein sequence ID" value="PXW43316.1"/>
    <property type="molecule type" value="Genomic_DNA"/>
</dbReference>
<dbReference type="Proteomes" id="UP000247485">
    <property type="component" value="Unassembled WGS sequence"/>
</dbReference>
<name>A0A318FID6_KLEOX</name>
<evidence type="ECO:0000313" key="1">
    <source>
        <dbReference type="EMBL" id="PXW43316.1"/>
    </source>
</evidence>
<accession>A0A318FID6</accession>
<evidence type="ECO:0000313" key="2">
    <source>
        <dbReference type="Proteomes" id="UP000247485"/>
    </source>
</evidence>
<gene>
    <name evidence="1" type="ORF">DET57_112191</name>
</gene>